<dbReference type="InterPro" id="IPR013246">
    <property type="entry name" value="SAGA_su_Sgf11"/>
</dbReference>
<keyword evidence="10" id="KW-0539">Nucleus</keyword>
<dbReference type="Pfam" id="PF08209">
    <property type="entry name" value="Sgf11"/>
    <property type="match status" value="1"/>
</dbReference>
<dbReference type="GO" id="GO:0070461">
    <property type="term" value="C:SAGA-type complex"/>
    <property type="evidence" value="ECO:0007669"/>
    <property type="project" value="UniProtKB-ARBA"/>
</dbReference>
<reference evidence="16" key="1">
    <citation type="journal article" date="2020" name="Stud. Mycol.">
        <title>101 Dothideomycetes genomes: a test case for predicting lifestyles and emergence of pathogens.</title>
        <authorList>
            <person name="Haridas S."/>
            <person name="Albert R."/>
            <person name="Binder M."/>
            <person name="Bloem J."/>
            <person name="Labutti K."/>
            <person name="Salamov A."/>
            <person name="Andreopoulos B."/>
            <person name="Baker S."/>
            <person name="Barry K."/>
            <person name="Bills G."/>
            <person name="Bluhm B."/>
            <person name="Cannon C."/>
            <person name="Castanera R."/>
            <person name="Culley D."/>
            <person name="Daum C."/>
            <person name="Ezra D."/>
            <person name="Gonzalez J."/>
            <person name="Henrissat B."/>
            <person name="Kuo A."/>
            <person name="Liang C."/>
            <person name="Lipzen A."/>
            <person name="Lutzoni F."/>
            <person name="Magnuson J."/>
            <person name="Mondo S."/>
            <person name="Nolan M."/>
            <person name="Ohm R."/>
            <person name="Pangilinan J."/>
            <person name="Park H.-J."/>
            <person name="Ramirez L."/>
            <person name="Alfaro M."/>
            <person name="Sun H."/>
            <person name="Tritt A."/>
            <person name="Yoshinaga Y."/>
            <person name="Zwiers L.-H."/>
            <person name="Turgeon B."/>
            <person name="Goodwin S."/>
            <person name="Spatafora J."/>
            <person name="Crous P."/>
            <person name="Grigoriev I."/>
        </authorList>
    </citation>
    <scope>NUCLEOTIDE SEQUENCE</scope>
    <source>
        <strain evidence="16">CBS 207.26</strain>
    </source>
</reference>
<feature type="compositionally biased region" description="Polar residues" evidence="12">
    <location>
        <begin position="747"/>
        <end position="759"/>
    </location>
</feature>
<feature type="domain" description="POPLD" evidence="14">
    <location>
        <begin position="538"/>
        <end position="643"/>
    </location>
</feature>
<evidence type="ECO:0000259" key="15">
    <source>
        <dbReference type="Pfam" id="PF22770"/>
    </source>
</evidence>
<evidence type="ECO:0000256" key="5">
    <source>
        <dbReference type="ARBA" id="ARBA00022833"/>
    </source>
</evidence>
<dbReference type="GO" id="GO:0000172">
    <property type="term" value="C:ribonuclease MRP complex"/>
    <property type="evidence" value="ECO:0007669"/>
    <property type="project" value="InterPro"/>
</dbReference>
<keyword evidence="5" id="KW-0862">Zinc</keyword>
<keyword evidence="9" id="KW-0804">Transcription</keyword>
<keyword evidence="8 11" id="KW-0010">Activator</keyword>
<protein>
    <recommendedName>
        <fullName evidence="11">SAGA-associated factor 11</fullName>
    </recommendedName>
</protein>
<evidence type="ECO:0000256" key="1">
    <source>
        <dbReference type="ARBA" id="ARBA00004123"/>
    </source>
</evidence>
<keyword evidence="3" id="KW-0479">Metal-binding</keyword>
<gene>
    <name evidence="16" type="ORF">K469DRAFT_755253</name>
</gene>
<feature type="compositionally biased region" description="Basic and acidic residues" evidence="12">
    <location>
        <begin position="1202"/>
        <end position="1211"/>
    </location>
</feature>
<evidence type="ECO:0000313" key="17">
    <source>
        <dbReference type="Proteomes" id="UP000800200"/>
    </source>
</evidence>
<evidence type="ECO:0000256" key="9">
    <source>
        <dbReference type="ARBA" id="ARBA00023163"/>
    </source>
</evidence>
<dbReference type="PANTHER" id="PTHR22731:SF3">
    <property type="entry name" value="RIBONUCLEASES P_MRP PROTEIN SUBUNIT POP1"/>
    <property type="match status" value="1"/>
</dbReference>
<dbReference type="OrthoDB" id="442863at2759"/>
<evidence type="ECO:0000256" key="11">
    <source>
        <dbReference type="RuleBase" id="RU261113"/>
    </source>
</evidence>
<comment type="subcellular location">
    <subcellularLocation>
        <location evidence="1 11">Nucleus</location>
    </subcellularLocation>
</comment>
<feature type="region of interest" description="Disordered" evidence="12">
    <location>
        <begin position="943"/>
        <end position="969"/>
    </location>
</feature>
<dbReference type="EMBL" id="ML994692">
    <property type="protein sequence ID" value="KAF2177193.1"/>
    <property type="molecule type" value="Genomic_DNA"/>
</dbReference>
<dbReference type="InterPro" id="IPR012590">
    <property type="entry name" value="POPLD_dom"/>
</dbReference>
<proteinExistence type="inferred from homology"/>
<feature type="region of interest" description="Disordered" evidence="12">
    <location>
        <begin position="1036"/>
        <end position="1083"/>
    </location>
</feature>
<dbReference type="Gene3D" id="3.30.160.60">
    <property type="entry name" value="Classic Zinc Finger"/>
    <property type="match status" value="1"/>
</dbReference>
<sequence>MAHNWNKRKQSSNNAPAAKRPRFEQPKYNISTTPTSKAFPNDEINASRFVRAHEEEINALERGIRAAKKGLARRAFQDVPRDMRRRTASHNPIRVPERLRARARKEAKEDNTPIAKGKSGSGIGKGSKMWLRKEGITKAKLRREMRDKKAGMGDKTKGSSGAEEKKDMKMNELVSEVPSNGSNVRNTKRKKQAHLATPATPAAKFRKRQMHKTWLPTHLFHTKRAHLTAPKDPLWRFAIPLSPTMKSYRLTHRAASLRGAVAWDMSYISTIGLEGAESSVVGLLKMLHFGRGAEDELWEDRGKGKKWRNGLRIWESWIYEREGNSPKKIAPITVIWSVGEEAESGKRKAFIRVHPSAFLPLWNEILKVSKVQKPAVSVEDLRFEIGSIQIVGPAATECLCSALSPTTICHAESPDTPQSIWPTLAPVTNLQVLPSSALLAFSVTDPRLRYPPRPTPISLDGTSQSQLTQILAYWPIDRTQTAPAIFNRNARLAAGRTLPSQKSINRRKAAASPGEYPDARSTDPHIPVLAYISRESNSWTILLPWKCVLPVWRSIMFYPVSTGGNPKFGGLTELRQVYFEKSTPWFPGDFPGTDAGWAWELQQRVDREREWMKRPKRKRIEWTTIDLGSGKKGEVGNPWACEWDRLLPKSSLCNEADKESDSTRLPFRHLPSSEASNLISHPSSSALSDYRTIPHLFTAKIIMVQRGVPTNCARIYRLPVNNPELQNKWLSLLLSSKAVPGPKRSTGKYSNANSRSQPNHLRRRALAANLLAPKEQDEDHVKAGHKDYPVVPDEEDLIGFVTTGNYNLAEGIPTAVANLALHKVLEVIDVEAKARGRSEERHVCIVREAGRTLGRLARWEVDDSQRSLSSMSEDRAADEQAEAGKTPVRLSADALESLTKDILEDTVYNIIHSITLSCHRSEKLLRMHSAATQAESLALQSLEPQSQTKGATSQPAPPTAETPAAKYENGRVYLKGNPLKTTPDITCPHCKLPRLMHPIMGKGMQNPDLTKEYCMLYPWVQRQGHDVYGNPFPTDMAKSKKERELMRQQQKNAEKESVGTPGSQDTDMAGGEGTQGKEIKLNTGGKPASYIPWHTCPNCKRSLLITRFAQHLEKCLGISGRQSSRNAMAKLAGQNGNGTGTGVANTPLGSRMGTPAPGSQPGAIDKAKGKGVSPVKKLGDEDEGEENETPEKKKKKKSSYVKKADREKMAKEGGGNQKVKLKMSNQIKESLNKDPERKASDSTDKGEGKRDREDGGDDVPRKKIKLSLGKGESGSALASAEAGGNIAVASKEAKAESK</sequence>
<evidence type="ECO:0000259" key="14">
    <source>
        <dbReference type="Pfam" id="PF08170"/>
    </source>
</evidence>
<comment type="similarity">
    <text evidence="11">Belongs to the SGF11 family.</text>
</comment>
<dbReference type="InterPro" id="IPR009723">
    <property type="entry name" value="Pop1_N"/>
</dbReference>
<dbReference type="PANTHER" id="PTHR22731">
    <property type="entry name" value="RIBONUCLEASES P/MRP PROTEIN SUBUNIT POP1"/>
    <property type="match status" value="1"/>
</dbReference>
<feature type="region of interest" description="Disordered" evidence="12">
    <location>
        <begin position="1131"/>
        <end position="1298"/>
    </location>
</feature>
<organism evidence="16 17">
    <name type="scientific">Zopfia rhizophila CBS 207.26</name>
    <dbReference type="NCBI Taxonomy" id="1314779"/>
    <lineage>
        <taxon>Eukaryota</taxon>
        <taxon>Fungi</taxon>
        <taxon>Dikarya</taxon>
        <taxon>Ascomycota</taxon>
        <taxon>Pezizomycotina</taxon>
        <taxon>Dothideomycetes</taxon>
        <taxon>Dothideomycetes incertae sedis</taxon>
        <taxon>Zopfiaceae</taxon>
        <taxon>Zopfia</taxon>
    </lineage>
</organism>
<evidence type="ECO:0000256" key="3">
    <source>
        <dbReference type="ARBA" id="ARBA00022723"/>
    </source>
</evidence>
<evidence type="ECO:0000256" key="6">
    <source>
        <dbReference type="ARBA" id="ARBA00022853"/>
    </source>
</evidence>
<evidence type="ECO:0000259" key="13">
    <source>
        <dbReference type="Pfam" id="PF06978"/>
    </source>
</evidence>
<dbReference type="GO" id="GO:0008270">
    <property type="term" value="F:zinc ion binding"/>
    <property type="evidence" value="ECO:0007669"/>
    <property type="project" value="UniProtKB-KW"/>
</dbReference>
<keyword evidence="4" id="KW-0863">Zinc-finger</keyword>
<keyword evidence="6" id="KW-0156">Chromatin regulator</keyword>
<dbReference type="Proteomes" id="UP000800200">
    <property type="component" value="Unassembled WGS sequence"/>
</dbReference>
<keyword evidence="2" id="KW-0819">tRNA processing</keyword>
<dbReference type="Pfam" id="PF22770">
    <property type="entry name" value="POP1_C"/>
    <property type="match status" value="1"/>
</dbReference>
<feature type="domain" description="POP1 C-terminal" evidence="15">
    <location>
        <begin position="696"/>
        <end position="861"/>
    </location>
</feature>
<dbReference type="InterPro" id="IPR055079">
    <property type="entry name" value="POP1_C"/>
</dbReference>
<keyword evidence="17" id="KW-1185">Reference proteome</keyword>
<accession>A0A6A6DDV8</accession>
<evidence type="ECO:0000313" key="16">
    <source>
        <dbReference type="EMBL" id="KAF2177193.1"/>
    </source>
</evidence>
<evidence type="ECO:0000256" key="8">
    <source>
        <dbReference type="ARBA" id="ARBA00023159"/>
    </source>
</evidence>
<feature type="compositionally biased region" description="Basic residues" evidence="12">
    <location>
        <begin position="1"/>
        <end position="10"/>
    </location>
</feature>
<evidence type="ECO:0000256" key="2">
    <source>
        <dbReference type="ARBA" id="ARBA00022694"/>
    </source>
</evidence>
<feature type="region of interest" description="Disordered" evidence="12">
    <location>
        <begin position="1"/>
        <end position="42"/>
    </location>
</feature>
<keyword evidence="7" id="KW-0805">Transcription regulation</keyword>
<dbReference type="GO" id="GO:0005655">
    <property type="term" value="C:nucleolar ribonuclease P complex"/>
    <property type="evidence" value="ECO:0007669"/>
    <property type="project" value="InterPro"/>
</dbReference>
<feature type="compositionally biased region" description="Low complexity" evidence="12">
    <location>
        <begin position="1266"/>
        <end position="1284"/>
    </location>
</feature>
<feature type="compositionally biased region" description="Basic and acidic residues" evidence="12">
    <location>
        <begin position="1037"/>
        <end position="1057"/>
    </location>
</feature>
<feature type="compositionally biased region" description="Basic and acidic residues" evidence="12">
    <location>
        <begin position="1230"/>
        <end position="1261"/>
    </location>
</feature>
<feature type="region of interest" description="Disordered" evidence="12">
    <location>
        <begin position="741"/>
        <end position="760"/>
    </location>
</feature>
<feature type="compositionally biased region" description="Polar residues" evidence="12">
    <location>
        <begin position="28"/>
        <end position="38"/>
    </location>
</feature>
<evidence type="ECO:0000256" key="12">
    <source>
        <dbReference type="SAM" id="MobiDB-lite"/>
    </source>
</evidence>
<feature type="region of interest" description="Disordered" evidence="12">
    <location>
        <begin position="864"/>
        <end position="885"/>
    </location>
</feature>
<feature type="domain" description="Pop1 N-terminal" evidence="13">
    <location>
        <begin position="49"/>
        <end position="275"/>
    </location>
</feature>
<evidence type="ECO:0000256" key="7">
    <source>
        <dbReference type="ARBA" id="ARBA00023015"/>
    </source>
</evidence>
<evidence type="ECO:0000256" key="4">
    <source>
        <dbReference type="ARBA" id="ARBA00022771"/>
    </source>
</evidence>
<dbReference type="Pfam" id="PF06978">
    <property type="entry name" value="POP1_N"/>
    <property type="match status" value="1"/>
</dbReference>
<feature type="compositionally biased region" description="Polar residues" evidence="12">
    <location>
        <begin position="943"/>
        <end position="954"/>
    </location>
</feature>
<dbReference type="Pfam" id="PF08170">
    <property type="entry name" value="POPLD"/>
    <property type="match status" value="1"/>
</dbReference>
<name>A0A6A6DDV8_9PEZI</name>
<dbReference type="GO" id="GO:0001682">
    <property type="term" value="P:tRNA 5'-leader removal"/>
    <property type="evidence" value="ECO:0007669"/>
    <property type="project" value="InterPro"/>
</dbReference>
<evidence type="ECO:0000256" key="10">
    <source>
        <dbReference type="ARBA" id="ARBA00023242"/>
    </source>
</evidence>
<feature type="region of interest" description="Disordered" evidence="12">
    <location>
        <begin position="497"/>
        <end position="519"/>
    </location>
</feature>
<feature type="compositionally biased region" description="Basic and acidic residues" evidence="12">
    <location>
        <begin position="131"/>
        <end position="170"/>
    </location>
</feature>
<feature type="region of interest" description="Disordered" evidence="12">
    <location>
        <begin position="104"/>
        <end position="207"/>
    </location>
</feature>
<dbReference type="GO" id="GO:0006325">
    <property type="term" value="P:chromatin organization"/>
    <property type="evidence" value="ECO:0007669"/>
    <property type="project" value="UniProtKB-KW"/>
</dbReference>
<dbReference type="InterPro" id="IPR039182">
    <property type="entry name" value="Pop1"/>
</dbReference>